<dbReference type="AlphaFoldDB" id="A0A7G7W8X9"/>
<dbReference type="PANTHER" id="PTHR43792:SF1">
    <property type="entry name" value="N-ACETYLTRANSFERASE DOMAIN-CONTAINING PROTEIN"/>
    <property type="match status" value="1"/>
</dbReference>
<proteinExistence type="predicted"/>
<dbReference type="KEGG" id="hsk:H4317_03100"/>
<protein>
    <submittedName>
        <fullName evidence="2">GNAT family N-acetyltransferase</fullName>
    </submittedName>
</protein>
<sequence length="194" mass="22369">MLTFQFTPFPELRTARLLLRPLCHTDAPALLIQRSDPRVMRYIDREPDHTVEESLALIRKVEQAAADNTGITWAMVRPEQEDVLLGTLGFWRLIPEHHRAEIGYGLHPDYWQQGLMHEALEAVLHFGFHTMQLHSVEANVNPQNTASMALLAKHGFVREAYFHEDYYFRGQFLDSAIYSLLTPLRMANKTTAQV</sequence>
<evidence type="ECO:0000313" key="3">
    <source>
        <dbReference type="Proteomes" id="UP000515489"/>
    </source>
</evidence>
<dbReference type="Gene3D" id="3.40.630.30">
    <property type="match status" value="1"/>
</dbReference>
<feature type="domain" description="N-acetyltransferase" evidence="1">
    <location>
        <begin position="17"/>
        <end position="183"/>
    </location>
</feature>
<gene>
    <name evidence="2" type="ORF">H4317_03100</name>
</gene>
<dbReference type="InterPro" id="IPR016181">
    <property type="entry name" value="Acyl_CoA_acyltransferase"/>
</dbReference>
<dbReference type="GO" id="GO:0016747">
    <property type="term" value="F:acyltransferase activity, transferring groups other than amino-acyl groups"/>
    <property type="evidence" value="ECO:0007669"/>
    <property type="project" value="InterPro"/>
</dbReference>
<reference evidence="2 3" key="1">
    <citation type="submission" date="2020-08" db="EMBL/GenBank/DDBJ databases">
        <title>Hymenobacter sp. S2-20-2 genome sequencing.</title>
        <authorList>
            <person name="Jin L."/>
        </authorList>
    </citation>
    <scope>NUCLEOTIDE SEQUENCE [LARGE SCALE GENOMIC DNA]</scope>
    <source>
        <strain evidence="2 3">S2-20-2</strain>
    </source>
</reference>
<dbReference type="EMBL" id="CP060202">
    <property type="protein sequence ID" value="QNH62822.1"/>
    <property type="molecule type" value="Genomic_DNA"/>
</dbReference>
<keyword evidence="2" id="KW-0808">Transferase</keyword>
<evidence type="ECO:0000313" key="2">
    <source>
        <dbReference type="EMBL" id="QNH62822.1"/>
    </source>
</evidence>
<dbReference type="PROSITE" id="PS51186">
    <property type="entry name" value="GNAT"/>
    <property type="match status" value="1"/>
</dbReference>
<dbReference type="InterPro" id="IPR051531">
    <property type="entry name" value="N-acetyltransferase"/>
</dbReference>
<organism evidence="2 3">
    <name type="scientific">Hymenobacter sediminicola</name>
    <dbReference type="NCBI Taxonomy" id="2761579"/>
    <lineage>
        <taxon>Bacteria</taxon>
        <taxon>Pseudomonadati</taxon>
        <taxon>Bacteroidota</taxon>
        <taxon>Cytophagia</taxon>
        <taxon>Cytophagales</taxon>
        <taxon>Hymenobacteraceae</taxon>
        <taxon>Hymenobacter</taxon>
    </lineage>
</organism>
<dbReference type="PANTHER" id="PTHR43792">
    <property type="entry name" value="GNAT FAMILY, PUTATIVE (AFU_ORTHOLOGUE AFUA_3G00765)-RELATED-RELATED"/>
    <property type="match status" value="1"/>
</dbReference>
<name>A0A7G7W8X9_9BACT</name>
<dbReference type="RefSeq" id="WP_185888726.1">
    <property type="nucleotide sequence ID" value="NZ_CP060202.1"/>
</dbReference>
<keyword evidence="3" id="KW-1185">Reference proteome</keyword>
<accession>A0A7G7W8X9</accession>
<dbReference type="Pfam" id="PF13302">
    <property type="entry name" value="Acetyltransf_3"/>
    <property type="match status" value="1"/>
</dbReference>
<dbReference type="SUPFAM" id="SSF55729">
    <property type="entry name" value="Acyl-CoA N-acyltransferases (Nat)"/>
    <property type="match status" value="1"/>
</dbReference>
<dbReference type="CDD" id="cd04301">
    <property type="entry name" value="NAT_SF"/>
    <property type="match status" value="1"/>
</dbReference>
<evidence type="ECO:0000259" key="1">
    <source>
        <dbReference type="PROSITE" id="PS51186"/>
    </source>
</evidence>
<dbReference type="InterPro" id="IPR000182">
    <property type="entry name" value="GNAT_dom"/>
</dbReference>
<dbReference type="Proteomes" id="UP000515489">
    <property type="component" value="Chromosome"/>
</dbReference>